<keyword evidence="3" id="KW-1185">Reference proteome</keyword>
<keyword evidence="1" id="KW-0732">Signal</keyword>
<gene>
    <name evidence="2" type="ORF">STA1M1_10820</name>
</gene>
<evidence type="ECO:0000313" key="3">
    <source>
        <dbReference type="Proteomes" id="UP001144205"/>
    </source>
</evidence>
<dbReference type="Proteomes" id="UP001144205">
    <property type="component" value="Unassembled WGS sequence"/>
</dbReference>
<sequence>MMAMNTVPIILAAAFGAVMSAPAQADFIDTDWSVAGFTGEAWFINPQSVIGKSQEFYRGFAQGVFYTCDYAGQSSTYTRYDNDAFFANPEFELFLPLREDMTQGSETLFVHRITCEGDDDPAKRRVMYPFVTNEARKSAWYLFEGGVFSFYTP</sequence>
<dbReference type="EMBL" id="BROH01000002">
    <property type="protein sequence ID" value="GKY87213.1"/>
    <property type="molecule type" value="Genomic_DNA"/>
</dbReference>
<protein>
    <submittedName>
        <fullName evidence="2">Uncharacterized protein</fullName>
    </submittedName>
</protein>
<accession>A0ABQ5LRG9</accession>
<feature type="signal peptide" evidence="1">
    <location>
        <begin position="1"/>
        <end position="25"/>
    </location>
</feature>
<feature type="chain" id="PRO_5047322035" evidence="1">
    <location>
        <begin position="26"/>
        <end position="153"/>
    </location>
</feature>
<proteinExistence type="predicted"/>
<name>A0ABQ5LRG9_9RHOB</name>
<comment type="caution">
    <text evidence="2">The sequence shown here is derived from an EMBL/GenBank/DDBJ whole genome shotgun (WGS) entry which is preliminary data.</text>
</comment>
<reference evidence="2" key="1">
    <citation type="journal article" date="2023" name="Int. J. Syst. Evol. Microbiol.">
        <title>Sinisalibacter aestuarii sp. nov., isolated from estuarine sediment of the Arakawa River.</title>
        <authorList>
            <person name="Arafat S.T."/>
            <person name="Hirano S."/>
            <person name="Sato A."/>
            <person name="Takeuchi K."/>
            <person name="Yasuda T."/>
            <person name="Terahara T."/>
            <person name="Hamada M."/>
            <person name="Kobayashi T."/>
        </authorList>
    </citation>
    <scope>NUCLEOTIDE SEQUENCE</scope>
    <source>
        <strain evidence="2">B-399</strain>
    </source>
</reference>
<evidence type="ECO:0000313" key="2">
    <source>
        <dbReference type="EMBL" id="GKY87213.1"/>
    </source>
</evidence>
<evidence type="ECO:0000256" key="1">
    <source>
        <dbReference type="SAM" id="SignalP"/>
    </source>
</evidence>
<organism evidence="2 3">
    <name type="scientific">Sinisalibacter aestuarii</name>
    <dbReference type="NCBI Taxonomy" id="2949426"/>
    <lineage>
        <taxon>Bacteria</taxon>
        <taxon>Pseudomonadati</taxon>
        <taxon>Pseudomonadota</taxon>
        <taxon>Alphaproteobacteria</taxon>
        <taxon>Rhodobacterales</taxon>
        <taxon>Roseobacteraceae</taxon>
        <taxon>Sinisalibacter</taxon>
    </lineage>
</organism>